<dbReference type="Proteomes" id="UP000694844">
    <property type="component" value="Chromosome 9"/>
</dbReference>
<evidence type="ECO:0000313" key="2">
    <source>
        <dbReference type="Proteomes" id="UP000694844"/>
    </source>
</evidence>
<sequence>MNFPAATFLVLMVSTCVMSHFHTGQAPVGREEMMNLLQRNMVPRGHSAREEMMNLLQRNMVPRGRSGATAPDIASRSTVPRLLNKPRRVLQPVVIRPHITQPRQGHNEEHEMQQFMQLLPLFAMTEAGEGMADMMLPMMLMQRNGLF</sequence>
<protein>
    <submittedName>
        <fullName evidence="3">Uncharacterized protein LOC111116039 isoform X1</fullName>
    </submittedName>
</protein>
<keyword evidence="1" id="KW-0732">Signal</keyword>
<evidence type="ECO:0000256" key="1">
    <source>
        <dbReference type="SAM" id="SignalP"/>
    </source>
</evidence>
<dbReference type="KEGG" id="cvn:111116039"/>
<dbReference type="GeneID" id="111116039"/>
<dbReference type="RefSeq" id="XP_022310713.1">
    <property type="nucleotide sequence ID" value="XM_022455005.1"/>
</dbReference>
<name>A0A8B8C4T1_CRAVI</name>
<reference evidence="3" key="1">
    <citation type="submission" date="2025-08" db="UniProtKB">
        <authorList>
            <consortium name="RefSeq"/>
        </authorList>
    </citation>
    <scope>IDENTIFICATION</scope>
    <source>
        <tissue evidence="3">Whole sample</tissue>
    </source>
</reference>
<feature type="chain" id="PRO_5034858778" evidence="1">
    <location>
        <begin position="20"/>
        <end position="147"/>
    </location>
</feature>
<accession>A0A8B8C4T1</accession>
<proteinExistence type="predicted"/>
<organism evidence="2 3">
    <name type="scientific">Crassostrea virginica</name>
    <name type="common">Eastern oyster</name>
    <dbReference type="NCBI Taxonomy" id="6565"/>
    <lineage>
        <taxon>Eukaryota</taxon>
        <taxon>Metazoa</taxon>
        <taxon>Spiralia</taxon>
        <taxon>Lophotrochozoa</taxon>
        <taxon>Mollusca</taxon>
        <taxon>Bivalvia</taxon>
        <taxon>Autobranchia</taxon>
        <taxon>Pteriomorphia</taxon>
        <taxon>Ostreida</taxon>
        <taxon>Ostreoidea</taxon>
        <taxon>Ostreidae</taxon>
        <taxon>Crassostrea</taxon>
    </lineage>
</organism>
<dbReference type="AlphaFoldDB" id="A0A8B8C4T1"/>
<gene>
    <name evidence="3" type="primary">LOC111116039</name>
</gene>
<keyword evidence="2" id="KW-1185">Reference proteome</keyword>
<evidence type="ECO:0000313" key="3">
    <source>
        <dbReference type="RefSeq" id="XP_022310713.1"/>
    </source>
</evidence>
<feature type="signal peptide" evidence="1">
    <location>
        <begin position="1"/>
        <end position="19"/>
    </location>
</feature>